<dbReference type="InterPro" id="IPR017452">
    <property type="entry name" value="GPCR_Rhodpsn_7TM"/>
</dbReference>
<protein>
    <recommendedName>
        <fullName evidence="6">G-protein coupled receptors family 1 profile domain-containing protein</fullName>
    </recommendedName>
</protein>
<feature type="transmembrane region" description="Helical" evidence="5">
    <location>
        <begin position="119"/>
        <end position="143"/>
    </location>
</feature>
<dbReference type="Gene3D" id="1.20.1070.10">
    <property type="entry name" value="Rhodopsin 7-helix transmembrane proteins"/>
    <property type="match status" value="1"/>
</dbReference>
<dbReference type="InterPro" id="IPR019424">
    <property type="entry name" value="7TM_GPCR_Srsx"/>
</dbReference>
<gene>
    <name evidence="7" type="ORF">CAUJ_LOCUS12476</name>
</gene>
<reference evidence="7" key="1">
    <citation type="submission" date="2020-10" db="EMBL/GenBank/DDBJ databases">
        <authorList>
            <person name="Kikuchi T."/>
        </authorList>
    </citation>
    <scope>NUCLEOTIDE SEQUENCE</scope>
    <source>
        <strain evidence="7">NKZ352</strain>
    </source>
</reference>
<dbReference type="PROSITE" id="PS50262">
    <property type="entry name" value="G_PROTEIN_RECEP_F1_2"/>
    <property type="match status" value="1"/>
</dbReference>
<proteinExistence type="predicted"/>
<feature type="transmembrane region" description="Helical" evidence="5">
    <location>
        <begin position="41"/>
        <end position="59"/>
    </location>
</feature>
<dbReference type="AlphaFoldDB" id="A0A8S1HMM6"/>
<feature type="transmembrane region" description="Helical" evidence="5">
    <location>
        <begin position="243"/>
        <end position="260"/>
    </location>
</feature>
<dbReference type="GO" id="GO:0004930">
    <property type="term" value="F:G protein-coupled receptor activity"/>
    <property type="evidence" value="ECO:0007669"/>
    <property type="project" value="InterPro"/>
</dbReference>
<dbReference type="SUPFAM" id="SSF81321">
    <property type="entry name" value="Family A G protein-coupled receptor-like"/>
    <property type="match status" value="1"/>
</dbReference>
<dbReference type="Pfam" id="PF10320">
    <property type="entry name" value="7TM_GPCR_Srsx"/>
    <property type="match status" value="1"/>
</dbReference>
<keyword evidence="2 5" id="KW-0812">Transmembrane</keyword>
<feature type="domain" description="G-protein coupled receptors family 1 profile" evidence="6">
    <location>
        <begin position="22"/>
        <end position="217"/>
    </location>
</feature>
<evidence type="ECO:0000313" key="7">
    <source>
        <dbReference type="EMBL" id="CAD6196562.1"/>
    </source>
</evidence>
<comment type="caution">
    <text evidence="7">The sequence shown here is derived from an EMBL/GenBank/DDBJ whole genome shotgun (WGS) entry which is preliminary data.</text>
</comment>
<accession>A0A8S1HMM6</accession>
<evidence type="ECO:0000256" key="3">
    <source>
        <dbReference type="ARBA" id="ARBA00022989"/>
    </source>
</evidence>
<dbReference type="EMBL" id="CAJGYM010000075">
    <property type="protein sequence ID" value="CAD6196562.1"/>
    <property type="molecule type" value="Genomic_DNA"/>
</dbReference>
<evidence type="ECO:0000256" key="2">
    <source>
        <dbReference type="ARBA" id="ARBA00022692"/>
    </source>
</evidence>
<dbReference type="Proteomes" id="UP000835052">
    <property type="component" value="Unassembled WGS sequence"/>
</dbReference>
<feature type="transmembrane region" description="Helical" evidence="5">
    <location>
        <begin position="6"/>
        <end position="29"/>
    </location>
</feature>
<feature type="transmembrane region" description="Helical" evidence="5">
    <location>
        <begin position="163"/>
        <end position="187"/>
    </location>
</feature>
<keyword evidence="3 5" id="KW-1133">Transmembrane helix</keyword>
<dbReference type="InterPro" id="IPR047130">
    <property type="entry name" value="7TM_GPCR_Srsx_nematod"/>
</dbReference>
<evidence type="ECO:0000256" key="1">
    <source>
        <dbReference type="ARBA" id="ARBA00004370"/>
    </source>
</evidence>
<sequence>MNSSLTTFVITVLFCNVFGNFGNFHIVYLTATKPDLRSKSAFLQCIVSACHSICLIFQIPNAVLYLNDIQITRRQCFFMISPFLISLNFQCIVMLMMLVDIAAMIIFPFRYRKLSNTTFLTTASIAPAAFTIYFYTIGFLAIDDEVLPFCTGPFAMHPTVNKIWLPSLLTVNTMIVVLYFFVFALLYHVGKKQTLQKECRRVSRRLKVILFIYMVSWYLSIFGATFLALFFEGRVLDFLRVNMAFFMELCFLQSFYVIMWRSKEYRLAFFSLYPCFDMNYFSPESTSRVIESNKQTTTNQVFLPRNTVGPTIIR</sequence>
<dbReference type="SMART" id="SM01381">
    <property type="entry name" value="7TM_GPCR_Srsx"/>
    <property type="match status" value="1"/>
</dbReference>
<keyword evidence="8" id="KW-1185">Reference proteome</keyword>
<name>A0A8S1HMM6_9PELO</name>
<comment type="subcellular location">
    <subcellularLocation>
        <location evidence="1">Membrane</location>
    </subcellularLocation>
</comment>
<organism evidence="7 8">
    <name type="scientific">Caenorhabditis auriculariae</name>
    <dbReference type="NCBI Taxonomy" id="2777116"/>
    <lineage>
        <taxon>Eukaryota</taxon>
        <taxon>Metazoa</taxon>
        <taxon>Ecdysozoa</taxon>
        <taxon>Nematoda</taxon>
        <taxon>Chromadorea</taxon>
        <taxon>Rhabditida</taxon>
        <taxon>Rhabditina</taxon>
        <taxon>Rhabditomorpha</taxon>
        <taxon>Rhabditoidea</taxon>
        <taxon>Rhabditidae</taxon>
        <taxon>Peloderinae</taxon>
        <taxon>Caenorhabditis</taxon>
    </lineage>
</organism>
<dbReference type="GO" id="GO:0016020">
    <property type="term" value="C:membrane"/>
    <property type="evidence" value="ECO:0007669"/>
    <property type="project" value="UniProtKB-SubCell"/>
</dbReference>
<evidence type="ECO:0000259" key="6">
    <source>
        <dbReference type="PROSITE" id="PS50262"/>
    </source>
</evidence>
<dbReference type="InterPro" id="IPR000276">
    <property type="entry name" value="GPCR_Rhodpsn"/>
</dbReference>
<feature type="transmembrane region" description="Helical" evidence="5">
    <location>
        <begin position="208"/>
        <end position="231"/>
    </location>
</feature>
<keyword evidence="4 5" id="KW-0472">Membrane</keyword>
<evidence type="ECO:0000256" key="4">
    <source>
        <dbReference type="ARBA" id="ARBA00023136"/>
    </source>
</evidence>
<dbReference type="PANTHER" id="PTHR23360:SF37">
    <property type="entry name" value="G-PROTEIN COUPLED RECEPTORS FAMILY 1 PROFILE DOMAIN-CONTAINING PROTEIN"/>
    <property type="match status" value="1"/>
</dbReference>
<dbReference type="OrthoDB" id="5853168at2759"/>
<feature type="transmembrane region" description="Helical" evidence="5">
    <location>
        <begin position="79"/>
        <end position="107"/>
    </location>
</feature>
<evidence type="ECO:0000256" key="5">
    <source>
        <dbReference type="SAM" id="Phobius"/>
    </source>
</evidence>
<evidence type="ECO:0000313" key="8">
    <source>
        <dbReference type="Proteomes" id="UP000835052"/>
    </source>
</evidence>
<dbReference type="PANTHER" id="PTHR23360">
    <property type="entry name" value="G-PROTEIN COUPLED RECEPTORS FAMILY 1 PROFILE DOMAIN-CONTAINING PROTEIN-RELATED"/>
    <property type="match status" value="1"/>
</dbReference>